<dbReference type="SMART" id="SM00988">
    <property type="entry name" value="UreE_N"/>
    <property type="match status" value="1"/>
</dbReference>
<dbReference type="CDD" id="cd00571">
    <property type="entry name" value="UreE"/>
    <property type="match status" value="1"/>
</dbReference>
<proteinExistence type="inferred from homology"/>
<sequence length="184" mass="19855">MLTVSKCLPGGQGLAPALLRRAPTIELDWDVRQKSRFEASDSQGRTLGVFLPRGTVVRGGDVLVAEDGSLIRVLAAAQPVLKITHCGEHGTPFDLTRAAYHLGNRHVAIELRPDHLKIEPDHVLAGMLRGMHLIVTEANEPFEPEGGAYSGGHSHGHSHAHEHSHGEGHDHAGHDHGHDHGHSH</sequence>
<dbReference type="EMBL" id="SMLM01000001">
    <property type="protein sequence ID" value="TFZ06380.1"/>
    <property type="molecule type" value="Genomic_DNA"/>
</dbReference>
<keyword evidence="3 5" id="KW-0533">Nickel</keyword>
<accession>A0A4Z0C7D6</accession>
<evidence type="ECO:0000256" key="4">
    <source>
        <dbReference type="ARBA" id="ARBA00023186"/>
    </source>
</evidence>
<name>A0A4Z0C7D6_9BURK</name>
<keyword evidence="2 5" id="KW-0963">Cytoplasm</keyword>
<dbReference type="AlphaFoldDB" id="A0A4Z0C7D6"/>
<evidence type="ECO:0000313" key="8">
    <source>
        <dbReference type="EMBL" id="TFZ06380.1"/>
    </source>
</evidence>
<evidence type="ECO:0000313" key="9">
    <source>
        <dbReference type="Proteomes" id="UP000298180"/>
    </source>
</evidence>
<organism evidence="8 9">
    <name type="scientific">Ramlibacter henchirensis</name>
    <dbReference type="NCBI Taxonomy" id="204072"/>
    <lineage>
        <taxon>Bacteria</taxon>
        <taxon>Pseudomonadati</taxon>
        <taxon>Pseudomonadota</taxon>
        <taxon>Betaproteobacteria</taxon>
        <taxon>Burkholderiales</taxon>
        <taxon>Comamonadaceae</taxon>
        <taxon>Ramlibacter</taxon>
    </lineage>
</organism>
<dbReference type="GO" id="GO:0051082">
    <property type="term" value="F:unfolded protein binding"/>
    <property type="evidence" value="ECO:0007669"/>
    <property type="project" value="UniProtKB-UniRule"/>
</dbReference>
<comment type="function">
    <text evidence="5">Involved in urease metallocenter assembly. Binds nickel. Probably functions as a nickel donor during metallocenter assembly.</text>
</comment>
<dbReference type="HAMAP" id="MF_00822">
    <property type="entry name" value="UreE"/>
    <property type="match status" value="1"/>
</dbReference>
<dbReference type="OrthoDB" id="5421304at2"/>
<feature type="region of interest" description="Disordered" evidence="6">
    <location>
        <begin position="142"/>
        <end position="184"/>
    </location>
</feature>
<dbReference type="GO" id="GO:0005737">
    <property type="term" value="C:cytoplasm"/>
    <property type="evidence" value="ECO:0007669"/>
    <property type="project" value="UniProtKB-SubCell"/>
</dbReference>
<comment type="caution">
    <text evidence="8">The sequence shown here is derived from an EMBL/GenBank/DDBJ whole genome shotgun (WGS) entry which is preliminary data.</text>
</comment>
<comment type="similarity">
    <text evidence="5">Belongs to the UreE family.</text>
</comment>
<evidence type="ECO:0000256" key="3">
    <source>
        <dbReference type="ARBA" id="ARBA00022596"/>
    </source>
</evidence>
<dbReference type="Pfam" id="PF05194">
    <property type="entry name" value="UreE_C"/>
    <property type="match status" value="1"/>
</dbReference>
<evidence type="ECO:0000256" key="1">
    <source>
        <dbReference type="ARBA" id="ARBA00004496"/>
    </source>
</evidence>
<dbReference type="InterPro" id="IPR004029">
    <property type="entry name" value="UreE_N"/>
</dbReference>
<evidence type="ECO:0000256" key="5">
    <source>
        <dbReference type="HAMAP-Rule" id="MF_00822"/>
    </source>
</evidence>
<dbReference type="GO" id="GO:0019627">
    <property type="term" value="P:urea metabolic process"/>
    <property type="evidence" value="ECO:0007669"/>
    <property type="project" value="InterPro"/>
</dbReference>
<dbReference type="InterPro" id="IPR007864">
    <property type="entry name" value="UreE_C_dom"/>
</dbReference>
<comment type="subcellular location">
    <subcellularLocation>
        <location evidence="1 5">Cytoplasm</location>
    </subcellularLocation>
</comment>
<dbReference type="SUPFAM" id="SSF69287">
    <property type="entry name" value="Urease metallochaperone UreE, N-terminal domain"/>
    <property type="match status" value="1"/>
</dbReference>
<dbReference type="Gene3D" id="2.60.260.20">
    <property type="entry name" value="Urease metallochaperone UreE, N-terminal domain"/>
    <property type="match status" value="1"/>
</dbReference>
<dbReference type="NCBIfam" id="NF009762">
    <property type="entry name" value="PRK13263.1"/>
    <property type="match status" value="1"/>
</dbReference>
<evidence type="ECO:0000256" key="6">
    <source>
        <dbReference type="SAM" id="MobiDB-lite"/>
    </source>
</evidence>
<feature type="compositionally biased region" description="Basic and acidic residues" evidence="6">
    <location>
        <begin position="159"/>
        <end position="184"/>
    </location>
</feature>
<dbReference type="GO" id="GO:0006457">
    <property type="term" value="P:protein folding"/>
    <property type="evidence" value="ECO:0007669"/>
    <property type="project" value="InterPro"/>
</dbReference>
<dbReference type="GO" id="GO:0016151">
    <property type="term" value="F:nickel cation binding"/>
    <property type="evidence" value="ECO:0007669"/>
    <property type="project" value="UniProtKB-UniRule"/>
</dbReference>
<gene>
    <name evidence="5 8" type="primary">ureE</name>
    <name evidence="8" type="ORF">EZ313_06985</name>
</gene>
<keyword evidence="4 5" id="KW-0143">Chaperone</keyword>
<dbReference type="GO" id="GO:0065003">
    <property type="term" value="P:protein-containing complex assembly"/>
    <property type="evidence" value="ECO:0007669"/>
    <property type="project" value="InterPro"/>
</dbReference>
<dbReference type="InterPro" id="IPR012406">
    <property type="entry name" value="UreE"/>
</dbReference>
<dbReference type="InterPro" id="IPR036118">
    <property type="entry name" value="UreE_N_sf"/>
</dbReference>
<dbReference type="Gene3D" id="3.30.70.790">
    <property type="entry name" value="UreE, C-terminal domain"/>
    <property type="match status" value="1"/>
</dbReference>
<reference evidence="8 9" key="1">
    <citation type="submission" date="2019-03" db="EMBL/GenBank/DDBJ databases">
        <title>Ramlibacter henchirensis DSM 14656, whole genome shotgun sequence.</title>
        <authorList>
            <person name="Zhang X."/>
            <person name="Feng G."/>
            <person name="Zhu H."/>
        </authorList>
    </citation>
    <scope>NUCLEOTIDE SEQUENCE [LARGE SCALE GENOMIC DNA]</scope>
    <source>
        <strain evidence="8 9">DSM 14656</strain>
    </source>
</reference>
<feature type="domain" description="UreE urease accessory N-terminal" evidence="7">
    <location>
        <begin position="8"/>
        <end position="71"/>
    </location>
</feature>
<dbReference type="Proteomes" id="UP000298180">
    <property type="component" value="Unassembled WGS sequence"/>
</dbReference>
<dbReference type="NCBIfam" id="NF009751">
    <property type="entry name" value="PRK13261.1-1"/>
    <property type="match status" value="1"/>
</dbReference>
<dbReference type="Pfam" id="PF02814">
    <property type="entry name" value="UreE_N"/>
    <property type="match status" value="1"/>
</dbReference>
<evidence type="ECO:0000256" key="2">
    <source>
        <dbReference type="ARBA" id="ARBA00022490"/>
    </source>
</evidence>
<evidence type="ECO:0000259" key="7">
    <source>
        <dbReference type="SMART" id="SM00988"/>
    </source>
</evidence>
<protein>
    <recommendedName>
        <fullName evidence="5">Urease accessory protein UreE</fullName>
    </recommendedName>
</protein>
<keyword evidence="9" id="KW-1185">Reference proteome</keyword>
<dbReference type="SUPFAM" id="SSF69737">
    <property type="entry name" value="Urease metallochaperone UreE, C-terminal domain"/>
    <property type="match status" value="1"/>
</dbReference>